<dbReference type="EMBL" id="JABSTV010001251">
    <property type="protein sequence ID" value="KAH7951585.1"/>
    <property type="molecule type" value="Genomic_DNA"/>
</dbReference>
<keyword evidence="3" id="KW-1185">Reference proteome</keyword>
<proteinExistence type="predicted"/>
<evidence type="ECO:0000256" key="1">
    <source>
        <dbReference type="SAM" id="MobiDB-lite"/>
    </source>
</evidence>
<comment type="caution">
    <text evidence="2">The sequence shown here is derived from an EMBL/GenBank/DDBJ whole genome shotgun (WGS) entry which is preliminary data.</text>
</comment>
<feature type="region of interest" description="Disordered" evidence="1">
    <location>
        <begin position="253"/>
        <end position="285"/>
    </location>
</feature>
<sequence>MRSNMAQEGVGTSVEERRGKGSPLQRLMQAGKKLFKALSVIAAEASENEVVSTQINLIINEVAKMKSLILEATHEVAGLQGELRATRETMNTGSKRSMAEVVRKSIPGDLYRRPTSPKPKEAIVVRELETNAATRRTVEVTQGRKRFPQIKIVGISEDITDEELPARLVTQNNLQCTAEDFTLAKSWRGREGKTACFEITKQAHEALREGCGSISSGPAVDSLTARLCPDAKTAHSWDMSKNSVRKRRDVLTAEGRTTSGSARVATRAAGHVKEPSLEKTVNTRS</sequence>
<feature type="region of interest" description="Disordered" evidence="1">
    <location>
        <begin position="1"/>
        <end position="23"/>
    </location>
</feature>
<evidence type="ECO:0000313" key="2">
    <source>
        <dbReference type="EMBL" id="KAH7951585.1"/>
    </source>
</evidence>
<gene>
    <name evidence="2" type="ORF">HPB52_010446</name>
</gene>
<reference evidence="2" key="1">
    <citation type="journal article" date="2020" name="Cell">
        <title>Large-Scale Comparative Analyses of Tick Genomes Elucidate Their Genetic Diversity and Vector Capacities.</title>
        <authorList>
            <consortium name="Tick Genome and Microbiome Consortium (TIGMIC)"/>
            <person name="Jia N."/>
            <person name="Wang J."/>
            <person name="Shi W."/>
            <person name="Du L."/>
            <person name="Sun Y."/>
            <person name="Zhan W."/>
            <person name="Jiang J.F."/>
            <person name="Wang Q."/>
            <person name="Zhang B."/>
            <person name="Ji P."/>
            <person name="Bell-Sakyi L."/>
            <person name="Cui X.M."/>
            <person name="Yuan T.T."/>
            <person name="Jiang B.G."/>
            <person name="Yang W.F."/>
            <person name="Lam T.T."/>
            <person name="Chang Q.C."/>
            <person name="Ding S.J."/>
            <person name="Wang X.J."/>
            <person name="Zhu J.G."/>
            <person name="Ruan X.D."/>
            <person name="Zhao L."/>
            <person name="Wei J.T."/>
            <person name="Ye R.Z."/>
            <person name="Que T.C."/>
            <person name="Du C.H."/>
            <person name="Zhou Y.H."/>
            <person name="Cheng J.X."/>
            <person name="Dai P.F."/>
            <person name="Guo W.B."/>
            <person name="Han X.H."/>
            <person name="Huang E.J."/>
            <person name="Li L.F."/>
            <person name="Wei W."/>
            <person name="Gao Y.C."/>
            <person name="Liu J.Z."/>
            <person name="Shao H.Z."/>
            <person name="Wang X."/>
            <person name="Wang C.C."/>
            <person name="Yang T.C."/>
            <person name="Huo Q.B."/>
            <person name="Li W."/>
            <person name="Chen H.Y."/>
            <person name="Chen S.E."/>
            <person name="Zhou L.G."/>
            <person name="Ni X.B."/>
            <person name="Tian J.H."/>
            <person name="Sheng Y."/>
            <person name="Liu T."/>
            <person name="Pan Y.S."/>
            <person name="Xia L.Y."/>
            <person name="Li J."/>
            <person name="Zhao F."/>
            <person name="Cao W.C."/>
        </authorList>
    </citation>
    <scope>NUCLEOTIDE SEQUENCE</scope>
    <source>
        <strain evidence="2">Rsan-2018</strain>
    </source>
</reference>
<reference evidence="2" key="2">
    <citation type="submission" date="2021-09" db="EMBL/GenBank/DDBJ databases">
        <authorList>
            <person name="Jia N."/>
            <person name="Wang J."/>
            <person name="Shi W."/>
            <person name="Du L."/>
            <person name="Sun Y."/>
            <person name="Zhan W."/>
            <person name="Jiang J."/>
            <person name="Wang Q."/>
            <person name="Zhang B."/>
            <person name="Ji P."/>
            <person name="Sakyi L.B."/>
            <person name="Cui X."/>
            <person name="Yuan T."/>
            <person name="Jiang B."/>
            <person name="Yang W."/>
            <person name="Lam T.T.-Y."/>
            <person name="Chang Q."/>
            <person name="Ding S."/>
            <person name="Wang X."/>
            <person name="Zhu J."/>
            <person name="Ruan X."/>
            <person name="Zhao L."/>
            <person name="Wei J."/>
            <person name="Que T."/>
            <person name="Du C."/>
            <person name="Cheng J."/>
            <person name="Dai P."/>
            <person name="Han X."/>
            <person name="Huang E."/>
            <person name="Gao Y."/>
            <person name="Liu J."/>
            <person name="Shao H."/>
            <person name="Ye R."/>
            <person name="Li L."/>
            <person name="Wei W."/>
            <person name="Wang X."/>
            <person name="Wang C."/>
            <person name="Huo Q."/>
            <person name="Li W."/>
            <person name="Guo W."/>
            <person name="Chen H."/>
            <person name="Chen S."/>
            <person name="Zhou L."/>
            <person name="Zhou L."/>
            <person name="Ni X."/>
            <person name="Tian J."/>
            <person name="Zhou Y."/>
            <person name="Sheng Y."/>
            <person name="Liu T."/>
            <person name="Pan Y."/>
            <person name="Xia L."/>
            <person name="Li J."/>
            <person name="Zhao F."/>
            <person name="Cao W."/>
        </authorList>
    </citation>
    <scope>NUCLEOTIDE SEQUENCE</scope>
    <source>
        <strain evidence="2">Rsan-2018</strain>
        <tissue evidence="2">Larvae</tissue>
    </source>
</reference>
<dbReference type="Proteomes" id="UP000821837">
    <property type="component" value="Chromosome 5"/>
</dbReference>
<dbReference type="AlphaFoldDB" id="A0A9D4PRA5"/>
<protein>
    <submittedName>
        <fullName evidence="2">Uncharacterized protein</fullName>
    </submittedName>
</protein>
<evidence type="ECO:0000313" key="3">
    <source>
        <dbReference type="Proteomes" id="UP000821837"/>
    </source>
</evidence>
<name>A0A9D4PRA5_RHISA</name>
<organism evidence="2 3">
    <name type="scientific">Rhipicephalus sanguineus</name>
    <name type="common">Brown dog tick</name>
    <name type="synonym">Ixodes sanguineus</name>
    <dbReference type="NCBI Taxonomy" id="34632"/>
    <lineage>
        <taxon>Eukaryota</taxon>
        <taxon>Metazoa</taxon>
        <taxon>Ecdysozoa</taxon>
        <taxon>Arthropoda</taxon>
        <taxon>Chelicerata</taxon>
        <taxon>Arachnida</taxon>
        <taxon>Acari</taxon>
        <taxon>Parasitiformes</taxon>
        <taxon>Ixodida</taxon>
        <taxon>Ixodoidea</taxon>
        <taxon>Ixodidae</taxon>
        <taxon>Rhipicephalinae</taxon>
        <taxon>Rhipicephalus</taxon>
        <taxon>Rhipicephalus</taxon>
    </lineage>
</organism>
<accession>A0A9D4PRA5</accession>